<feature type="compositionally biased region" description="Basic and acidic residues" evidence="1">
    <location>
        <begin position="100"/>
        <end position="110"/>
    </location>
</feature>
<evidence type="ECO:0000313" key="4">
    <source>
        <dbReference type="Proteomes" id="UP000655588"/>
    </source>
</evidence>
<feature type="compositionally biased region" description="Polar residues" evidence="1">
    <location>
        <begin position="112"/>
        <end position="129"/>
    </location>
</feature>
<feature type="transmembrane region" description="Helical" evidence="2">
    <location>
        <begin position="55"/>
        <end position="72"/>
    </location>
</feature>
<keyword evidence="2" id="KW-0472">Membrane</keyword>
<dbReference type="EMBL" id="WNWW01000216">
    <property type="protein sequence ID" value="KAF3428404.1"/>
    <property type="molecule type" value="Genomic_DNA"/>
</dbReference>
<keyword evidence="4" id="KW-1185">Reference proteome</keyword>
<feature type="region of interest" description="Disordered" evidence="1">
    <location>
        <begin position="100"/>
        <end position="129"/>
    </location>
</feature>
<evidence type="ECO:0000313" key="3">
    <source>
        <dbReference type="EMBL" id="KAF3428404.1"/>
    </source>
</evidence>
<keyword evidence="2" id="KW-1133">Transmembrane helix</keyword>
<organism evidence="3 4">
    <name type="scientific">Frieseomelitta varia</name>
    <dbReference type="NCBI Taxonomy" id="561572"/>
    <lineage>
        <taxon>Eukaryota</taxon>
        <taxon>Metazoa</taxon>
        <taxon>Ecdysozoa</taxon>
        <taxon>Arthropoda</taxon>
        <taxon>Hexapoda</taxon>
        <taxon>Insecta</taxon>
        <taxon>Pterygota</taxon>
        <taxon>Neoptera</taxon>
        <taxon>Endopterygota</taxon>
        <taxon>Hymenoptera</taxon>
        <taxon>Apocrita</taxon>
        <taxon>Aculeata</taxon>
        <taxon>Apoidea</taxon>
        <taxon>Anthophila</taxon>
        <taxon>Apidae</taxon>
        <taxon>Frieseomelitta</taxon>
    </lineage>
</organism>
<dbReference type="GO" id="GO:0005886">
    <property type="term" value="C:plasma membrane"/>
    <property type="evidence" value="ECO:0007669"/>
    <property type="project" value="TreeGrafter"/>
</dbReference>
<dbReference type="GO" id="GO:0019905">
    <property type="term" value="F:syntaxin binding"/>
    <property type="evidence" value="ECO:0007669"/>
    <property type="project" value="TreeGrafter"/>
</dbReference>
<dbReference type="GO" id="GO:0005096">
    <property type="term" value="F:GTPase activator activity"/>
    <property type="evidence" value="ECO:0007669"/>
    <property type="project" value="TreeGrafter"/>
</dbReference>
<dbReference type="GO" id="GO:0006893">
    <property type="term" value="P:Golgi to plasma membrane transport"/>
    <property type="evidence" value="ECO:0007669"/>
    <property type="project" value="TreeGrafter"/>
</dbReference>
<comment type="caution">
    <text evidence="3">The sequence shown here is derived from an EMBL/GenBank/DDBJ whole genome shotgun (WGS) entry which is preliminary data.</text>
</comment>
<dbReference type="PANTHER" id="PTHR10241:SF25">
    <property type="entry name" value="TOMOSYN, ISOFORM C"/>
    <property type="match status" value="1"/>
</dbReference>
<sequence length="213" mass="24395">MRARLRRENSDTSPVPTLWIGTSLGSIQTVIFNTPALSIDLDLEFHCISKMERKFITIVLCFSFFFIDGSTFKLKGCILSMSFLDCNGALIPYSYESWKDDSMDSKERNRSQGKCNSRTSSPSMNTQAATGEGFEDRQFVVLTSEKQARVVALPSQNCLYRQQLAETHIVIKAEFTTIKGAYCTLRAIKTYIILNIRYFIFRVICYYNDLLYL</sequence>
<dbReference type="GO" id="GO:0031201">
    <property type="term" value="C:SNARE complex"/>
    <property type="evidence" value="ECO:0007669"/>
    <property type="project" value="TreeGrafter"/>
</dbReference>
<dbReference type="GO" id="GO:0045159">
    <property type="term" value="F:myosin II binding"/>
    <property type="evidence" value="ECO:0007669"/>
    <property type="project" value="TreeGrafter"/>
</dbReference>
<protein>
    <submittedName>
        <fullName evidence="3">Uncharacterized protein</fullName>
    </submittedName>
</protein>
<name>A0A833RGJ7_9HYME</name>
<proteinExistence type="predicted"/>
<dbReference type="GO" id="GO:0006887">
    <property type="term" value="P:exocytosis"/>
    <property type="evidence" value="ECO:0007669"/>
    <property type="project" value="TreeGrafter"/>
</dbReference>
<evidence type="ECO:0000256" key="2">
    <source>
        <dbReference type="SAM" id="Phobius"/>
    </source>
</evidence>
<dbReference type="AlphaFoldDB" id="A0A833RGJ7"/>
<evidence type="ECO:0000256" key="1">
    <source>
        <dbReference type="SAM" id="MobiDB-lite"/>
    </source>
</evidence>
<dbReference type="PANTHER" id="PTHR10241">
    <property type="entry name" value="LETHAL 2 GIANT LARVAE PROTEIN"/>
    <property type="match status" value="1"/>
</dbReference>
<gene>
    <name evidence="3" type="ORF">E2986_11646</name>
</gene>
<reference evidence="3" key="1">
    <citation type="submission" date="2019-11" db="EMBL/GenBank/DDBJ databases">
        <title>The nuclear and mitochondrial genomes of Frieseomelitta varia - a highly eusocial stingless bee (Meliponini) with a permanently sterile worker caste.</title>
        <authorList>
            <person name="Freitas F.C.P."/>
            <person name="Lourenco A.P."/>
            <person name="Nunes F.M.F."/>
            <person name="Paschoal A.R."/>
            <person name="Abreu F.C.P."/>
            <person name="Barbin F.O."/>
            <person name="Bataglia L."/>
            <person name="Cardoso-Junior C.A.M."/>
            <person name="Cervoni M.S."/>
            <person name="Silva S.R."/>
            <person name="Dalarmi F."/>
            <person name="Del Lama M.A."/>
            <person name="Depintor T.S."/>
            <person name="Ferreira K.M."/>
            <person name="Goria P.S."/>
            <person name="Jaskot M.C."/>
            <person name="Lago D.C."/>
            <person name="Luna-Lucena D."/>
            <person name="Moda L.M."/>
            <person name="Nascimento L."/>
            <person name="Pedrino M."/>
            <person name="Rabico F.O."/>
            <person name="Sanches F.C."/>
            <person name="Santos D.E."/>
            <person name="Santos C.G."/>
            <person name="Vieira J."/>
            <person name="Lopes T.F."/>
            <person name="Barchuk A.R."/>
            <person name="Hartfelder K."/>
            <person name="Simoes Z.L.P."/>
            <person name="Bitondi M.M.G."/>
            <person name="Pinheiro D.G."/>
        </authorList>
    </citation>
    <scope>NUCLEOTIDE SEQUENCE</scope>
    <source>
        <strain evidence="3">USP_RPSP 00005682</strain>
        <tissue evidence="3">Whole individual</tissue>
    </source>
</reference>
<dbReference type="Proteomes" id="UP000655588">
    <property type="component" value="Unassembled WGS sequence"/>
</dbReference>
<keyword evidence="2" id="KW-0812">Transmembrane</keyword>
<accession>A0A833RGJ7</accession>